<dbReference type="Gene3D" id="2.60.120.200">
    <property type="match status" value="1"/>
</dbReference>
<feature type="transmembrane region" description="Helical" evidence="4">
    <location>
        <begin position="797"/>
        <end position="817"/>
    </location>
</feature>
<dbReference type="InterPro" id="IPR001506">
    <property type="entry name" value="Peptidase_M12A"/>
</dbReference>
<feature type="active site" evidence="1">
    <location>
        <position position="463"/>
    </location>
</feature>
<dbReference type="EMBL" id="CAJNIZ010010413">
    <property type="protein sequence ID" value="CAE7300092.1"/>
    <property type="molecule type" value="Genomic_DNA"/>
</dbReference>
<protein>
    <recommendedName>
        <fullName evidence="2">Metalloendopeptidase</fullName>
        <ecNumber evidence="2">3.4.24.-</ecNumber>
    </recommendedName>
</protein>
<dbReference type="SMART" id="SM00235">
    <property type="entry name" value="ZnMc"/>
    <property type="match status" value="1"/>
</dbReference>
<dbReference type="SUPFAM" id="SSF55486">
    <property type="entry name" value="Metalloproteases ('zincins'), catalytic domain"/>
    <property type="match status" value="1"/>
</dbReference>
<evidence type="ECO:0000256" key="2">
    <source>
        <dbReference type="RuleBase" id="RU361183"/>
    </source>
</evidence>
<keyword evidence="1 2" id="KW-0479">Metal-binding</keyword>
<keyword evidence="1 2" id="KW-0378">Hydrolase</keyword>
<dbReference type="PANTHER" id="PTHR10127">
    <property type="entry name" value="DISCOIDIN, CUB, EGF, LAMININ , AND ZINC METALLOPROTEASE DOMAIN CONTAINING"/>
    <property type="match status" value="1"/>
</dbReference>
<evidence type="ECO:0000256" key="1">
    <source>
        <dbReference type="PROSITE-ProRule" id="PRU01211"/>
    </source>
</evidence>
<dbReference type="PROSITE" id="PS51864">
    <property type="entry name" value="ASTACIN"/>
    <property type="match status" value="1"/>
</dbReference>
<comment type="caution">
    <text evidence="1">Lacks conserved residue(s) required for the propagation of feature annotation.</text>
</comment>
<reference evidence="6" key="1">
    <citation type="submission" date="2021-02" db="EMBL/GenBank/DDBJ databases">
        <authorList>
            <person name="Dougan E. K."/>
            <person name="Rhodes N."/>
            <person name="Thang M."/>
            <person name="Chan C."/>
        </authorList>
    </citation>
    <scope>NUCLEOTIDE SEQUENCE</scope>
</reference>
<keyword evidence="1 2" id="KW-0862">Zinc</keyword>
<dbReference type="GO" id="GO:0008270">
    <property type="term" value="F:zinc ion binding"/>
    <property type="evidence" value="ECO:0007669"/>
    <property type="project" value="UniProtKB-UniRule"/>
</dbReference>
<gene>
    <name evidence="6" type="primary">tld</name>
    <name evidence="6" type="ORF">SPIL2461_LOCUS6781</name>
</gene>
<accession>A0A812NRC6</accession>
<dbReference type="AlphaFoldDB" id="A0A812NRC6"/>
<dbReference type="GO" id="GO:0006508">
    <property type="term" value="P:proteolysis"/>
    <property type="evidence" value="ECO:0007669"/>
    <property type="project" value="UniProtKB-KW"/>
</dbReference>
<dbReference type="EC" id="3.4.24.-" evidence="2"/>
<dbReference type="Pfam" id="PF01400">
    <property type="entry name" value="Astacin"/>
    <property type="match status" value="1"/>
</dbReference>
<proteinExistence type="predicted"/>
<dbReference type="InterPro" id="IPR006026">
    <property type="entry name" value="Peptidase_Metallo"/>
</dbReference>
<keyword evidence="1 2" id="KW-0645">Protease</keyword>
<evidence type="ECO:0000313" key="6">
    <source>
        <dbReference type="EMBL" id="CAE7300092.1"/>
    </source>
</evidence>
<feature type="compositionally biased region" description="Low complexity" evidence="3">
    <location>
        <begin position="30"/>
        <end position="52"/>
    </location>
</feature>
<dbReference type="OrthoDB" id="415977at2759"/>
<dbReference type="Gene3D" id="3.40.390.10">
    <property type="entry name" value="Collagenase (Catalytic Domain)"/>
    <property type="match status" value="1"/>
</dbReference>
<feature type="signal peptide" evidence="2">
    <location>
        <begin position="1"/>
        <end position="24"/>
    </location>
</feature>
<organism evidence="6 7">
    <name type="scientific">Symbiodinium pilosum</name>
    <name type="common">Dinoflagellate</name>
    <dbReference type="NCBI Taxonomy" id="2952"/>
    <lineage>
        <taxon>Eukaryota</taxon>
        <taxon>Sar</taxon>
        <taxon>Alveolata</taxon>
        <taxon>Dinophyceae</taxon>
        <taxon>Suessiales</taxon>
        <taxon>Symbiodiniaceae</taxon>
        <taxon>Symbiodinium</taxon>
    </lineage>
</organism>
<evidence type="ECO:0000256" key="3">
    <source>
        <dbReference type="SAM" id="MobiDB-lite"/>
    </source>
</evidence>
<keyword evidence="1 2" id="KW-0482">Metalloprotease</keyword>
<keyword evidence="4" id="KW-0472">Membrane</keyword>
<dbReference type="SUPFAM" id="SSF49899">
    <property type="entry name" value="Concanavalin A-like lectins/glucanases"/>
    <property type="match status" value="1"/>
</dbReference>
<feature type="binding site" evidence="1">
    <location>
        <position position="466"/>
    </location>
    <ligand>
        <name>Zn(2+)</name>
        <dbReference type="ChEBI" id="CHEBI:29105"/>
        <note>catalytic</note>
    </ligand>
</feature>
<feature type="binding site" evidence="1">
    <location>
        <position position="462"/>
    </location>
    <ligand>
        <name>Zn(2+)</name>
        <dbReference type="ChEBI" id="CHEBI:29105"/>
        <note>catalytic</note>
    </ligand>
</feature>
<dbReference type="InterPro" id="IPR024079">
    <property type="entry name" value="MetalloPept_cat_dom_sf"/>
</dbReference>
<keyword evidence="4" id="KW-1133">Transmembrane helix</keyword>
<keyword evidence="2" id="KW-0732">Signal</keyword>
<comment type="cofactor">
    <cofactor evidence="1 2">
        <name>Zn(2+)</name>
        <dbReference type="ChEBI" id="CHEBI:29105"/>
    </cofactor>
    <text evidence="1 2">Binds 1 zinc ion per subunit.</text>
</comment>
<feature type="region of interest" description="Disordered" evidence="3">
    <location>
        <begin position="23"/>
        <end position="53"/>
    </location>
</feature>
<evidence type="ECO:0000259" key="5">
    <source>
        <dbReference type="PROSITE" id="PS51864"/>
    </source>
</evidence>
<comment type="caution">
    <text evidence="6">The sequence shown here is derived from an EMBL/GenBank/DDBJ whole genome shotgun (WGS) entry which is preliminary data.</text>
</comment>
<evidence type="ECO:0000256" key="4">
    <source>
        <dbReference type="SAM" id="Phobius"/>
    </source>
</evidence>
<evidence type="ECO:0000313" key="7">
    <source>
        <dbReference type="Proteomes" id="UP000649617"/>
    </source>
</evidence>
<dbReference type="PANTHER" id="PTHR10127:SF893">
    <property type="entry name" value="METALLOENDOPEPTIDASE"/>
    <property type="match status" value="1"/>
</dbReference>
<keyword evidence="7" id="KW-1185">Reference proteome</keyword>
<feature type="binding site" evidence="1">
    <location>
        <position position="472"/>
    </location>
    <ligand>
        <name>Zn(2+)</name>
        <dbReference type="ChEBI" id="CHEBI:29105"/>
        <note>catalytic</note>
    </ligand>
</feature>
<sequence length="834" mass="91373">MARSVLRNPAALLLIAALAKSREATREDPTTTSKTTTTTPTTTTTTTTTTTPRNHAPAWLGAAWVASSFSDCTQCSFGSVQIREVKCVAVFENALLPPEICENLPAPPTTKDCDCSVLPCNSALASKCPSQATCTSPDDMDRYFVELGCFKRVDGHEGPGRQGKTAIDWSCMDYDGKLPCKSGLPFYSMHSNAMSPSLCYDFCTSKGLDIFALVDESECRCGVSSANRNLRHRGDGNPLLHFQVAVLEHAEPDKGLCPLRAYRYVGHFEAGGLPVSMVSALAGDIEYVDSVIAGHQQTAAEEDIGAPPAHRHMEKTPVGHKMRDLQDDAPEQLPWSRACYPHNCAVGSGPWEDRIEEVPAGVNDIWKDYVIIPYVFDHGVDNARKEAFRSAVVRWHEGTCVVLKEVLQIHINQPYIKVGIYDEDSCWCQGQGYPGYWHGRPQAVLINLGWCNSIFYVGSMVHEIGHALGMNHEHKRPDAYDELHGHGPHIVVHWENIERNWRSQYIEEPNTYTGSNYQGAGDSYHGYAPYDYESIMHYPLTDAFDPVEPGVAGLLGNRDYLSEGDLFQVNDMYQCKEKSVPAVTLRCAFEVDLCDWKDVGSAAAAKWSVHAEDSGAGPARGAGESLGYAWAEVLKHPQKAIILQSPFLDITKHYKLQFSYYASAGKLEVDFQDALGMTKKLWDSTNATQDWKLQELTVAGALAVRFVAIANQSEASQAAHAAHLGVGLDEVDIMDTHGGDEATMANVQGSTETSSKGAFAEIVAWFRGILDTLFAKKYDDARSRALRSRLHGRGSSILPISLVVLSIAAVTISLIRLRARTAPAASGFMLVTGE</sequence>
<dbReference type="GO" id="GO:0004222">
    <property type="term" value="F:metalloendopeptidase activity"/>
    <property type="evidence" value="ECO:0007669"/>
    <property type="project" value="UniProtKB-UniRule"/>
</dbReference>
<feature type="chain" id="PRO_5033109621" description="Metalloendopeptidase" evidence="2">
    <location>
        <begin position="25"/>
        <end position="834"/>
    </location>
</feature>
<dbReference type="PRINTS" id="PR00480">
    <property type="entry name" value="ASTACIN"/>
</dbReference>
<name>A0A812NRC6_SYMPI</name>
<keyword evidence="4" id="KW-0812">Transmembrane</keyword>
<dbReference type="Proteomes" id="UP000649617">
    <property type="component" value="Unassembled WGS sequence"/>
</dbReference>
<dbReference type="InterPro" id="IPR013320">
    <property type="entry name" value="ConA-like_dom_sf"/>
</dbReference>
<feature type="domain" description="Peptidase M12A" evidence="5">
    <location>
        <begin position="360"/>
        <end position="576"/>
    </location>
</feature>